<evidence type="ECO:0000256" key="7">
    <source>
        <dbReference type="ARBA" id="ARBA00022801"/>
    </source>
</evidence>
<evidence type="ECO:0000256" key="17">
    <source>
        <dbReference type="ARBA" id="ARBA00058763"/>
    </source>
</evidence>
<dbReference type="PANTHER" id="PTHR47977">
    <property type="entry name" value="RAS-RELATED PROTEIN RAB"/>
    <property type="match status" value="1"/>
</dbReference>
<evidence type="ECO:0000256" key="8">
    <source>
        <dbReference type="ARBA" id="ARBA00022842"/>
    </source>
</evidence>
<dbReference type="PROSITE" id="PS51419">
    <property type="entry name" value="RAB"/>
    <property type="match status" value="1"/>
</dbReference>
<dbReference type="InterPro" id="IPR001806">
    <property type="entry name" value="Small_GTPase"/>
</dbReference>
<keyword evidence="20" id="KW-1185">Reference proteome</keyword>
<dbReference type="SMART" id="SM00176">
    <property type="entry name" value="RAN"/>
    <property type="match status" value="1"/>
</dbReference>
<dbReference type="EMBL" id="VVIM01000008">
    <property type="protein sequence ID" value="KAB0794766.1"/>
    <property type="molecule type" value="Genomic_DNA"/>
</dbReference>
<keyword evidence="11" id="KW-0342">GTP-binding</keyword>
<keyword evidence="9" id="KW-0653">Protein transport</keyword>
<keyword evidence="4" id="KW-0813">Transport</keyword>
<dbReference type="SMART" id="SM00173">
    <property type="entry name" value="RAS"/>
    <property type="match status" value="1"/>
</dbReference>
<dbReference type="Proteomes" id="UP000327044">
    <property type="component" value="Unassembled WGS sequence"/>
</dbReference>
<dbReference type="GO" id="GO:0003925">
    <property type="term" value="F:G protein activity"/>
    <property type="evidence" value="ECO:0007669"/>
    <property type="project" value="UniProtKB-EC"/>
</dbReference>
<evidence type="ECO:0000256" key="1">
    <source>
        <dbReference type="ARBA" id="ARBA00001946"/>
    </source>
</evidence>
<dbReference type="InterPro" id="IPR050227">
    <property type="entry name" value="Rab"/>
</dbReference>
<dbReference type="PROSITE" id="PS51421">
    <property type="entry name" value="RAS"/>
    <property type="match status" value="1"/>
</dbReference>
<dbReference type="EC" id="3.6.5.2" evidence="3"/>
<comment type="subcellular location">
    <subcellularLocation>
        <location evidence="15">Golgi apparatus membrane</location>
        <topology evidence="15">Lipid-anchor</topology>
    </subcellularLocation>
</comment>
<organism evidence="19 20">
    <name type="scientific">Photinus pyralis</name>
    <name type="common">Common eastern firefly</name>
    <name type="synonym">Lampyris pyralis</name>
    <dbReference type="NCBI Taxonomy" id="7054"/>
    <lineage>
        <taxon>Eukaryota</taxon>
        <taxon>Metazoa</taxon>
        <taxon>Ecdysozoa</taxon>
        <taxon>Arthropoda</taxon>
        <taxon>Hexapoda</taxon>
        <taxon>Insecta</taxon>
        <taxon>Pterygota</taxon>
        <taxon>Neoptera</taxon>
        <taxon>Endopterygota</taxon>
        <taxon>Coleoptera</taxon>
        <taxon>Polyphaga</taxon>
        <taxon>Elateriformia</taxon>
        <taxon>Elateroidea</taxon>
        <taxon>Lampyridae</taxon>
        <taxon>Lampyrinae</taxon>
        <taxon>Photinus</taxon>
    </lineage>
</organism>
<proteinExistence type="inferred from homology"/>
<evidence type="ECO:0000256" key="6">
    <source>
        <dbReference type="ARBA" id="ARBA00022741"/>
    </source>
</evidence>
<dbReference type="SMART" id="SM00174">
    <property type="entry name" value="RHO"/>
    <property type="match status" value="1"/>
</dbReference>
<gene>
    <name evidence="19" type="ORF">PPYR_11605</name>
</gene>
<keyword evidence="8" id="KW-0460">Magnesium</keyword>
<dbReference type="GO" id="GO:0015031">
    <property type="term" value="P:protein transport"/>
    <property type="evidence" value="ECO:0007669"/>
    <property type="project" value="UniProtKB-KW"/>
</dbReference>
<dbReference type="FunCoup" id="A0A5N4ABR3">
    <property type="interactions" value="35"/>
</dbReference>
<evidence type="ECO:0000256" key="13">
    <source>
        <dbReference type="ARBA" id="ARBA00023288"/>
    </source>
</evidence>
<keyword evidence="12" id="KW-0472">Membrane</keyword>
<name>A0A5N4ABR3_PHOPY</name>
<sequence>MHESADVTRFPKPYNLECTPYKQTDFDYLMKGKIEKCADCNVNKVFKLIIVGDVSVGKTCIVNRFCHQLFDNNYKATIGVDFEVQLLSLFGVSVTLQIWDTAGQEKFKCIAQSYYRGAHAIIVVFDFSCISTLFHCELWLKEALNTNTNDDVLLFLVGNKADLLSPAAYTNTNEIGMKSAQDLSAEYWAVSAKSGLNVNELFLRVAALLLDVNLNNETDSIKDRIHIGSNLTLAKKKKRKSKKIISSCACNA</sequence>
<dbReference type="Pfam" id="PF00071">
    <property type="entry name" value="Ras"/>
    <property type="match status" value="1"/>
</dbReference>
<dbReference type="GO" id="GO:0000139">
    <property type="term" value="C:Golgi membrane"/>
    <property type="evidence" value="ECO:0007669"/>
    <property type="project" value="UniProtKB-SubCell"/>
</dbReference>
<dbReference type="InterPro" id="IPR027417">
    <property type="entry name" value="P-loop_NTPase"/>
</dbReference>
<reference evidence="19 20" key="1">
    <citation type="journal article" date="2018" name="Elife">
        <title>Firefly genomes illuminate parallel origins of bioluminescence in beetles.</title>
        <authorList>
            <person name="Fallon T.R."/>
            <person name="Lower S.E."/>
            <person name="Chang C.H."/>
            <person name="Bessho-Uehara M."/>
            <person name="Martin G.J."/>
            <person name="Bewick A.J."/>
            <person name="Behringer M."/>
            <person name="Debat H.J."/>
            <person name="Wong I."/>
            <person name="Day J.C."/>
            <person name="Suvorov A."/>
            <person name="Silva C.J."/>
            <person name="Stanger-Hall K.F."/>
            <person name="Hall D.W."/>
            <person name="Schmitz R.J."/>
            <person name="Nelson D.R."/>
            <person name="Lewis S.M."/>
            <person name="Shigenobu S."/>
            <person name="Bybee S.M."/>
            <person name="Larracuente A.M."/>
            <person name="Oba Y."/>
            <person name="Weng J.K."/>
        </authorList>
    </citation>
    <scope>NUCLEOTIDE SEQUENCE [LARGE SCALE GENOMIC DNA]</scope>
    <source>
        <strain evidence="19">1611_PpyrPB1</strain>
        <tissue evidence="19">Whole body</tissue>
    </source>
</reference>
<keyword evidence="10" id="KW-0333">Golgi apparatus</keyword>
<comment type="caution">
    <text evidence="19">The sequence shown here is derived from an EMBL/GenBank/DDBJ whole genome shotgun (WGS) entry which is preliminary data.</text>
</comment>
<dbReference type="SMART" id="SM00175">
    <property type="entry name" value="RAB"/>
    <property type="match status" value="1"/>
</dbReference>
<comment type="similarity">
    <text evidence="2">Belongs to the small GTPase superfamily. Rab family.</text>
</comment>
<dbReference type="NCBIfam" id="TIGR00231">
    <property type="entry name" value="small_GTP"/>
    <property type="match status" value="1"/>
</dbReference>
<keyword evidence="6" id="KW-0547">Nucleotide-binding</keyword>
<evidence type="ECO:0000256" key="5">
    <source>
        <dbReference type="ARBA" id="ARBA00022723"/>
    </source>
</evidence>
<evidence type="ECO:0000256" key="2">
    <source>
        <dbReference type="ARBA" id="ARBA00006270"/>
    </source>
</evidence>
<keyword evidence="13" id="KW-0449">Lipoprotein</keyword>
<dbReference type="PRINTS" id="PR00449">
    <property type="entry name" value="RASTRNSFRMNG"/>
</dbReference>
<evidence type="ECO:0000256" key="3">
    <source>
        <dbReference type="ARBA" id="ARBA00011984"/>
    </source>
</evidence>
<keyword evidence="5" id="KW-0479">Metal-binding</keyword>
<comment type="function">
    <text evidence="17">The small GTPases Rab are key regulators of intracellular membrane trafficking, from the formation of transport vesicles to their fusion with membranes. Rabs cycle between an inactive GDP-bound form and an active GTP-bound form that is able to recruit to membranes different sets of downstream effectors directly responsible for vesicle formation, movement, tethering and fusion.</text>
</comment>
<evidence type="ECO:0000313" key="20">
    <source>
        <dbReference type="Proteomes" id="UP000327044"/>
    </source>
</evidence>
<accession>A0A5N4ABR3</accession>
<dbReference type="FunFam" id="3.40.50.300:FF:000707">
    <property type="entry name" value="RAB36, member RAS oncogene family"/>
    <property type="match status" value="1"/>
</dbReference>
<evidence type="ECO:0000256" key="18">
    <source>
        <dbReference type="ARBA" id="ARBA00067830"/>
    </source>
</evidence>
<dbReference type="GO" id="GO:0046872">
    <property type="term" value="F:metal ion binding"/>
    <property type="evidence" value="ECO:0007669"/>
    <property type="project" value="UniProtKB-KW"/>
</dbReference>
<evidence type="ECO:0000256" key="14">
    <source>
        <dbReference type="ARBA" id="ARBA00023289"/>
    </source>
</evidence>
<keyword evidence="14" id="KW-0636">Prenylation</keyword>
<evidence type="ECO:0000256" key="4">
    <source>
        <dbReference type="ARBA" id="ARBA00022448"/>
    </source>
</evidence>
<evidence type="ECO:0000256" key="12">
    <source>
        <dbReference type="ARBA" id="ARBA00023136"/>
    </source>
</evidence>
<evidence type="ECO:0000256" key="11">
    <source>
        <dbReference type="ARBA" id="ARBA00023134"/>
    </source>
</evidence>
<keyword evidence="7" id="KW-0378">Hydrolase</keyword>
<comment type="catalytic activity">
    <reaction evidence="16">
        <text>GTP + H2O = GDP + phosphate + H(+)</text>
        <dbReference type="Rhea" id="RHEA:19669"/>
        <dbReference type="ChEBI" id="CHEBI:15377"/>
        <dbReference type="ChEBI" id="CHEBI:15378"/>
        <dbReference type="ChEBI" id="CHEBI:37565"/>
        <dbReference type="ChEBI" id="CHEBI:43474"/>
        <dbReference type="ChEBI" id="CHEBI:58189"/>
        <dbReference type="EC" id="3.6.5.2"/>
    </reaction>
    <physiologicalReaction direction="left-to-right" evidence="16">
        <dbReference type="Rhea" id="RHEA:19670"/>
    </physiologicalReaction>
</comment>
<dbReference type="InParanoid" id="A0A5N4ABR3"/>
<comment type="cofactor">
    <cofactor evidence="1">
        <name>Mg(2+)</name>
        <dbReference type="ChEBI" id="CHEBI:18420"/>
    </cofactor>
</comment>
<evidence type="ECO:0000256" key="9">
    <source>
        <dbReference type="ARBA" id="ARBA00022927"/>
    </source>
</evidence>
<dbReference type="AlphaFoldDB" id="A0A5N4ABR3"/>
<evidence type="ECO:0000256" key="15">
    <source>
        <dbReference type="ARBA" id="ARBA00037794"/>
    </source>
</evidence>
<protein>
    <recommendedName>
        <fullName evidence="18">Ras-related protein Rab-36</fullName>
        <ecNumber evidence="3">3.6.5.2</ecNumber>
    </recommendedName>
</protein>
<evidence type="ECO:0000313" key="19">
    <source>
        <dbReference type="EMBL" id="KAB0794766.1"/>
    </source>
</evidence>
<dbReference type="GO" id="GO:0005525">
    <property type="term" value="F:GTP binding"/>
    <property type="evidence" value="ECO:0007669"/>
    <property type="project" value="UniProtKB-KW"/>
</dbReference>
<evidence type="ECO:0000256" key="10">
    <source>
        <dbReference type="ARBA" id="ARBA00023034"/>
    </source>
</evidence>
<dbReference type="SUPFAM" id="SSF52540">
    <property type="entry name" value="P-loop containing nucleoside triphosphate hydrolases"/>
    <property type="match status" value="1"/>
</dbReference>
<evidence type="ECO:0000256" key="16">
    <source>
        <dbReference type="ARBA" id="ARBA00047660"/>
    </source>
</evidence>
<dbReference type="InterPro" id="IPR005225">
    <property type="entry name" value="Small_GTP-bd"/>
</dbReference>
<dbReference type="Gene3D" id="3.40.50.300">
    <property type="entry name" value="P-loop containing nucleotide triphosphate hydrolases"/>
    <property type="match status" value="1"/>
</dbReference>